<dbReference type="InterPro" id="IPR046350">
    <property type="entry name" value="Cystatin_sf"/>
</dbReference>
<feature type="domain" description="Cell wall elongation regulator TseB-like" evidence="3">
    <location>
        <begin position="36"/>
        <end position="80"/>
    </location>
</feature>
<protein>
    <submittedName>
        <fullName evidence="4">DUF5590 domain-containing protein</fullName>
    </submittedName>
</protein>
<dbReference type="Pfam" id="PF17881">
    <property type="entry name" value="TseB"/>
    <property type="match status" value="1"/>
</dbReference>
<dbReference type="Proteomes" id="UP001601058">
    <property type="component" value="Unassembled WGS sequence"/>
</dbReference>
<evidence type="ECO:0000313" key="4">
    <source>
        <dbReference type="EMBL" id="MFE8695692.1"/>
    </source>
</evidence>
<reference evidence="4 5" key="1">
    <citation type="submission" date="2024-08" db="EMBL/GenBank/DDBJ databases">
        <title>Two novel Cytobacillus novel species.</title>
        <authorList>
            <person name="Liu G."/>
        </authorList>
    </citation>
    <scope>NUCLEOTIDE SEQUENCE [LARGE SCALE GENOMIC DNA]</scope>
    <source>
        <strain evidence="4 5">FJAT-53684</strain>
    </source>
</reference>
<organism evidence="4 5">
    <name type="scientific">Cytobacillus mangrovibacter</name>
    <dbReference type="NCBI Taxonomy" id="3299024"/>
    <lineage>
        <taxon>Bacteria</taxon>
        <taxon>Bacillati</taxon>
        <taxon>Bacillota</taxon>
        <taxon>Bacilli</taxon>
        <taxon>Bacillales</taxon>
        <taxon>Bacillaceae</taxon>
        <taxon>Cytobacillus</taxon>
    </lineage>
</organism>
<name>A0ABW6JWC2_9BACI</name>
<dbReference type="SUPFAM" id="SSF54403">
    <property type="entry name" value="Cystatin/monellin"/>
    <property type="match status" value="2"/>
</dbReference>
<gene>
    <name evidence="4" type="ORF">ACFYKT_04865</name>
</gene>
<keyword evidence="1" id="KW-1133">Transmembrane helix</keyword>
<feature type="domain" description="PepSY" evidence="2">
    <location>
        <begin position="95"/>
        <end position="152"/>
    </location>
</feature>
<sequence>MKKIIIIIIIIVAIVLVSGIFVYQNALKPMKTAEDKAIQMALEETEIIEAEDFHLYHGQETYYVVKGKNENGTNLYAWIPEKEGRIIVRKQSDGVSKQEAIDKLLEEKNPQEIISVRLGMEKNIPLWEIYYRSEGDLINYYYVDFKTGEWLKKIENL</sequence>
<evidence type="ECO:0000259" key="3">
    <source>
        <dbReference type="Pfam" id="PF17881"/>
    </source>
</evidence>
<dbReference type="InterPro" id="IPR025711">
    <property type="entry name" value="PepSY"/>
</dbReference>
<accession>A0ABW6JWC2</accession>
<proteinExistence type="predicted"/>
<dbReference type="Pfam" id="PF03413">
    <property type="entry name" value="PepSY"/>
    <property type="match status" value="1"/>
</dbReference>
<evidence type="ECO:0000256" key="1">
    <source>
        <dbReference type="SAM" id="Phobius"/>
    </source>
</evidence>
<feature type="transmembrane region" description="Helical" evidence="1">
    <location>
        <begin position="6"/>
        <end position="23"/>
    </location>
</feature>
<dbReference type="InterPro" id="IPR041401">
    <property type="entry name" value="TseB-like_dom"/>
</dbReference>
<keyword evidence="1" id="KW-0812">Transmembrane</keyword>
<keyword evidence="5" id="KW-1185">Reference proteome</keyword>
<keyword evidence="1" id="KW-0472">Membrane</keyword>
<dbReference type="EMBL" id="JBIACJ010000002">
    <property type="protein sequence ID" value="MFE8695692.1"/>
    <property type="molecule type" value="Genomic_DNA"/>
</dbReference>
<dbReference type="Gene3D" id="3.10.450.40">
    <property type="match status" value="2"/>
</dbReference>
<dbReference type="RefSeq" id="WP_389216249.1">
    <property type="nucleotide sequence ID" value="NZ_JBIACJ010000002.1"/>
</dbReference>
<comment type="caution">
    <text evidence="4">The sequence shown here is derived from an EMBL/GenBank/DDBJ whole genome shotgun (WGS) entry which is preliminary data.</text>
</comment>
<evidence type="ECO:0000313" key="5">
    <source>
        <dbReference type="Proteomes" id="UP001601058"/>
    </source>
</evidence>
<evidence type="ECO:0000259" key="2">
    <source>
        <dbReference type="Pfam" id="PF03413"/>
    </source>
</evidence>